<organism evidence="1 2">
    <name type="scientific">Arcobacter roscoffensis</name>
    <dbReference type="NCBI Taxonomy" id="2961520"/>
    <lineage>
        <taxon>Bacteria</taxon>
        <taxon>Pseudomonadati</taxon>
        <taxon>Campylobacterota</taxon>
        <taxon>Epsilonproteobacteria</taxon>
        <taxon>Campylobacterales</taxon>
        <taxon>Arcobacteraceae</taxon>
        <taxon>Arcobacter</taxon>
    </lineage>
</organism>
<dbReference type="RefSeq" id="WP_254575593.1">
    <property type="nucleotide sequence ID" value="NZ_CP100595.1"/>
</dbReference>
<gene>
    <name evidence="1" type="ORF">NJU99_09040</name>
</gene>
<dbReference type="Proteomes" id="UP001060012">
    <property type="component" value="Chromosome"/>
</dbReference>
<reference evidence="1" key="1">
    <citation type="submission" date="2022-07" db="EMBL/GenBank/DDBJ databases">
        <title>Arcobacter roscoffensis sp. nov., a marine bacterium isolated from coastal seawater collected from Roscoff, France.</title>
        <authorList>
            <person name="Pascual J."/>
            <person name="Lepeaux C."/>
            <person name="Methner A."/>
            <person name="Overmann J."/>
        </authorList>
    </citation>
    <scope>NUCLEOTIDE SEQUENCE</scope>
    <source>
        <strain evidence="1">ARW1-2F2</strain>
    </source>
</reference>
<evidence type="ECO:0000313" key="1">
    <source>
        <dbReference type="EMBL" id="UTJ05412.1"/>
    </source>
</evidence>
<sequence>MSQNPIKLIDPTHGYLKIFNTFNIDEIKKESITLNDMQLIPGQKTSLNNFFDEEVEFLGIHDGYMQFKVGECNDLFSEVWCNEFKKIDEKRICTSYSRGTVRDYIFKNGVWK</sequence>
<protein>
    <submittedName>
        <fullName evidence="1">Uncharacterized protein</fullName>
    </submittedName>
</protein>
<accession>A0ABY5E1R1</accession>
<keyword evidence="2" id="KW-1185">Reference proteome</keyword>
<proteinExistence type="predicted"/>
<evidence type="ECO:0000313" key="2">
    <source>
        <dbReference type="Proteomes" id="UP001060012"/>
    </source>
</evidence>
<dbReference type="EMBL" id="CP100595">
    <property type="protein sequence ID" value="UTJ05412.1"/>
    <property type="molecule type" value="Genomic_DNA"/>
</dbReference>
<name>A0ABY5E1R1_9BACT</name>